<evidence type="ECO:0000256" key="1">
    <source>
        <dbReference type="SAM" id="MobiDB-lite"/>
    </source>
</evidence>
<dbReference type="STRING" id="1364.LP2241_20052"/>
<reference evidence="4" key="1">
    <citation type="submission" date="2015-01" db="EMBL/GenBank/DDBJ databases">
        <authorList>
            <person name="Andreevskaya M."/>
        </authorList>
    </citation>
    <scope>NUCLEOTIDE SEQUENCE [LARGE SCALE GENOMIC DNA]</scope>
    <source>
        <strain evidence="4">MKFS47</strain>
    </source>
</reference>
<organism evidence="3 4">
    <name type="scientific">Pseudolactococcus piscium MKFS47</name>
    <dbReference type="NCBI Taxonomy" id="297352"/>
    <lineage>
        <taxon>Bacteria</taxon>
        <taxon>Bacillati</taxon>
        <taxon>Bacillota</taxon>
        <taxon>Bacilli</taxon>
        <taxon>Lactobacillales</taxon>
        <taxon>Streptococcaceae</taxon>
        <taxon>Pseudolactococcus</taxon>
    </lineage>
</organism>
<dbReference type="Pfam" id="PF23343">
    <property type="entry name" value="REP_ORF2-G2P"/>
    <property type="match status" value="1"/>
</dbReference>
<dbReference type="InterPro" id="IPR056906">
    <property type="entry name" value="ORF2/G2P_dom"/>
</dbReference>
<dbReference type="KEGG" id="lpk:LACPI_0422"/>
<name>A0A0D6DUK2_9LACT</name>
<dbReference type="AlphaFoldDB" id="A0A0D6DUK2"/>
<evidence type="ECO:0000313" key="3">
    <source>
        <dbReference type="EMBL" id="CEN27622.1"/>
    </source>
</evidence>
<accession>A0A0D6DUK2</accession>
<dbReference type="HOGENOM" id="CLU_929803_0_0_9"/>
<dbReference type="EMBL" id="LN774769">
    <property type="protein sequence ID" value="CEN27622.1"/>
    <property type="molecule type" value="Genomic_DNA"/>
</dbReference>
<protein>
    <recommendedName>
        <fullName evidence="2">Replication-associated protein ORF2/G2P domain-containing protein</fullName>
    </recommendedName>
</protein>
<sequence>MADLINYNTKITSYPDGYREIIRKKSGMVKMKEGFTMTDKEIEARKAAAQRPVTQSEQEERTAKQEFRIKRKIRQLILANPFDYFCTLTLNPEKVNSLDYEASKKRLLTWCKNQRDRKGRFDWLFVPEFHKSGRVHFHGVIGNSQLNFSEATNQKTSKRVIRQGRQVYNLLDWKNGFSDCERIENKDKTAGYMTKYITKELMSDPNMANKPRYFRSQGLIEPEMTFTDTDDEQYAGLVPSFGLVDLDKNGDSFLDLAIYKQEIDKETGEIIDLSGDSLIRLKNDDTKTPPSDTFDGSDDGFSL</sequence>
<gene>
    <name evidence="3" type="ORF">LACPI_0422</name>
</gene>
<dbReference type="RefSeq" id="WP_003138765.1">
    <property type="nucleotide sequence ID" value="NZ_LN774769.1"/>
</dbReference>
<evidence type="ECO:0000259" key="2">
    <source>
        <dbReference type="Pfam" id="PF23343"/>
    </source>
</evidence>
<feature type="compositionally biased region" description="Low complexity" evidence="1">
    <location>
        <begin position="288"/>
        <end position="303"/>
    </location>
</feature>
<evidence type="ECO:0000313" key="4">
    <source>
        <dbReference type="Proteomes" id="UP000033166"/>
    </source>
</evidence>
<dbReference type="Proteomes" id="UP000033166">
    <property type="component" value="Chromosome I"/>
</dbReference>
<feature type="region of interest" description="Disordered" evidence="1">
    <location>
        <begin position="281"/>
        <end position="303"/>
    </location>
</feature>
<feature type="domain" description="Replication-associated protein ORF2/G2P" evidence="2">
    <location>
        <begin position="83"/>
        <end position="200"/>
    </location>
</feature>
<proteinExistence type="predicted"/>